<evidence type="ECO:0000313" key="3">
    <source>
        <dbReference type="Proteomes" id="UP000009168"/>
    </source>
</evidence>
<dbReference type="HOGENOM" id="CLU_595164_0_0_1"/>
<keyword evidence="1" id="KW-1133">Transmembrane helix</keyword>
<evidence type="ECO:0000256" key="1">
    <source>
        <dbReference type="SAM" id="Phobius"/>
    </source>
</evidence>
<dbReference type="KEGG" id="tet:TTHERM_00777220"/>
<gene>
    <name evidence="2" type="ORF">TTHERM_00777220</name>
</gene>
<keyword evidence="1" id="KW-0472">Membrane</keyword>
<dbReference type="Gene3D" id="2.130.10.10">
    <property type="entry name" value="YVTN repeat-like/Quinoprotein amine dehydrogenase"/>
    <property type="match status" value="1"/>
</dbReference>
<dbReference type="InterPro" id="IPR015943">
    <property type="entry name" value="WD40/YVTN_repeat-like_dom_sf"/>
</dbReference>
<dbReference type="SUPFAM" id="SSF101908">
    <property type="entry name" value="Putative isomerase YbhE"/>
    <property type="match status" value="1"/>
</dbReference>
<accession>Q23WT3</accession>
<dbReference type="AlphaFoldDB" id="Q23WT3"/>
<dbReference type="EMBL" id="GG662606">
    <property type="protein sequence ID" value="EAS01012.2"/>
    <property type="molecule type" value="Genomic_DNA"/>
</dbReference>
<feature type="transmembrane region" description="Helical" evidence="1">
    <location>
        <begin position="423"/>
        <end position="445"/>
    </location>
</feature>
<keyword evidence="3" id="KW-1185">Reference proteome</keyword>
<feature type="transmembrane region" description="Helical" evidence="1">
    <location>
        <begin position="457"/>
        <end position="479"/>
    </location>
</feature>
<protein>
    <submittedName>
        <fullName evidence="2">Transmembrane protein, putative</fullName>
    </submittedName>
</protein>
<name>Q23WT3_TETTS</name>
<keyword evidence="1 2" id="KW-0812">Transmembrane</keyword>
<dbReference type="Proteomes" id="UP000009168">
    <property type="component" value="Unassembled WGS sequence"/>
</dbReference>
<dbReference type="RefSeq" id="XP_001021257.2">
    <property type="nucleotide sequence ID" value="XM_001021257.2"/>
</dbReference>
<organism evidence="2 3">
    <name type="scientific">Tetrahymena thermophila (strain SB210)</name>
    <dbReference type="NCBI Taxonomy" id="312017"/>
    <lineage>
        <taxon>Eukaryota</taxon>
        <taxon>Sar</taxon>
        <taxon>Alveolata</taxon>
        <taxon>Ciliophora</taxon>
        <taxon>Intramacronucleata</taxon>
        <taxon>Oligohymenophorea</taxon>
        <taxon>Hymenostomatida</taxon>
        <taxon>Tetrahymenina</taxon>
        <taxon>Tetrahymenidae</taxon>
        <taxon>Tetrahymena</taxon>
    </lineage>
</organism>
<dbReference type="GeneID" id="7823836"/>
<reference evidence="3" key="1">
    <citation type="journal article" date="2006" name="PLoS Biol.">
        <title>Macronuclear genome sequence of the ciliate Tetrahymena thermophila, a model eukaryote.</title>
        <authorList>
            <person name="Eisen J.A."/>
            <person name="Coyne R.S."/>
            <person name="Wu M."/>
            <person name="Wu D."/>
            <person name="Thiagarajan M."/>
            <person name="Wortman J.R."/>
            <person name="Badger J.H."/>
            <person name="Ren Q."/>
            <person name="Amedeo P."/>
            <person name="Jones K.M."/>
            <person name="Tallon L.J."/>
            <person name="Delcher A.L."/>
            <person name="Salzberg S.L."/>
            <person name="Silva J.C."/>
            <person name="Haas B.J."/>
            <person name="Majoros W.H."/>
            <person name="Farzad M."/>
            <person name="Carlton J.M."/>
            <person name="Smith R.K. Jr."/>
            <person name="Garg J."/>
            <person name="Pearlman R.E."/>
            <person name="Karrer K.M."/>
            <person name="Sun L."/>
            <person name="Manning G."/>
            <person name="Elde N.C."/>
            <person name="Turkewitz A.P."/>
            <person name="Asai D.J."/>
            <person name="Wilkes D.E."/>
            <person name="Wang Y."/>
            <person name="Cai H."/>
            <person name="Collins K."/>
            <person name="Stewart B.A."/>
            <person name="Lee S.R."/>
            <person name="Wilamowska K."/>
            <person name="Weinberg Z."/>
            <person name="Ruzzo W.L."/>
            <person name="Wloga D."/>
            <person name="Gaertig J."/>
            <person name="Frankel J."/>
            <person name="Tsao C.-C."/>
            <person name="Gorovsky M.A."/>
            <person name="Keeling P.J."/>
            <person name="Waller R.F."/>
            <person name="Patron N.J."/>
            <person name="Cherry J.M."/>
            <person name="Stover N.A."/>
            <person name="Krieger C.J."/>
            <person name="del Toro C."/>
            <person name="Ryder H.F."/>
            <person name="Williamson S.C."/>
            <person name="Barbeau R.A."/>
            <person name="Hamilton E.P."/>
            <person name="Orias E."/>
        </authorList>
    </citation>
    <scope>NUCLEOTIDE SEQUENCE [LARGE SCALE GENOMIC DNA]</scope>
    <source>
        <strain evidence="3">SB210</strain>
    </source>
</reference>
<sequence length="511" mass="59303">MFVEKKIQICGFKCSQCDFFGNCLQCEEGYIPSSGNGYCQSYCGQQNEYLNQELGQCNPICGYGYYEQRDYYVCQKSQKCPSINEFGNNLKQIIGSTLVGSELAVFCKTFNSTNNQYNFFLRIYDSDLNFKGEMQQLTDEVKQFYLDQQNKYFITVSLQEINFWQIPTCSLTPINDSYLFFGDIYNNIVIWQNGVCSPQNISATSPIQNYFVFYDNLSTSFLYIIAAGSTQYYELTTQSNNFQLQLLKTTNMNGTYNMYIAQDTLYVRNNFTFSIYTYQNKSLVKMFQGNSSNPDNQLFENIFMFNNQVYEFYMNSIFINEPAQQIAQQENQVTTCNQVKKSENINFYQPTTVDAINQIILDPNYDGQLVIAGNDGSIRVYELTSFEDLSYIHIFTQYHPICNQQSIMQKCLQANNITISDLGYYYVFVMIMPNFQTNHVLSFYNTIKSIIVDEDKLILYIGFVDGQIYVFHIILNYAINLNQFISSFYNQLQDIFGTENTITSKLKSLCP</sequence>
<dbReference type="InParanoid" id="Q23WT3"/>
<proteinExistence type="predicted"/>
<evidence type="ECO:0000313" key="2">
    <source>
        <dbReference type="EMBL" id="EAS01012.2"/>
    </source>
</evidence>